<evidence type="ECO:0000313" key="4">
    <source>
        <dbReference type="Proteomes" id="UP000230538"/>
    </source>
</evidence>
<reference evidence="4" key="1">
    <citation type="submission" date="2017-09" db="EMBL/GenBank/DDBJ databases">
        <title>Depth-based differentiation of microbial function through sediment-hosted aquifers and enrichment of novel symbionts in the deep terrestrial subsurface.</title>
        <authorList>
            <person name="Probst A.J."/>
            <person name="Ladd B."/>
            <person name="Jarett J.K."/>
            <person name="Geller-Mcgrath D.E."/>
            <person name="Sieber C.M.K."/>
            <person name="Emerson J.B."/>
            <person name="Anantharaman K."/>
            <person name="Thomas B.C."/>
            <person name="Malmstrom R."/>
            <person name="Stieglmeier M."/>
            <person name="Klingl A."/>
            <person name="Woyke T."/>
            <person name="Ryan C.M."/>
            <person name="Banfield J.F."/>
        </authorList>
    </citation>
    <scope>NUCLEOTIDE SEQUENCE [LARGE SCALE GENOMIC DNA]</scope>
</reference>
<organism evidence="3 4">
    <name type="scientific">candidate division WWE3 bacterium CG_4_9_14_3_um_filter_43_9</name>
    <dbReference type="NCBI Taxonomy" id="1975082"/>
    <lineage>
        <taxon>Bacteria</taxon>
        <taxon>Katanobacteria</taxon>
    </lineage>
</organism>
<dbReference type="InterPro" id="IPR028098">
    <property type="entry name" value="Glyco_trans_4-like_N"/>
</dbReference>
<dbReference type="Pfam" id="PF13439">
    <property type="entry name" value="Glyco_transf_4"/>
    <property type="match status" value="1"/>
</dbReference>
<evidence type="ECO:0000259" key="2">
    <source>
        <dbReference type="Pfam" id="PF13439"/>
    </source>
</evidence>
<dbReference type="Pfam" id="PF00534">
    <property type="entry name" value="Glycos_transf_1"/>
    <property type="match status" value="1"/>
</dbReference>
<gene>
    <name evidence="3" type="ORF">CO181_02405</name>
</gene>
<dbReference type="PANTHER" id="PTHR45947:SF3">
    <property type="entry name" value="SULFOQUINOVOSYL TRANSFERASE SQD2"/>
    <property type="match status" value="1"/>
</dbReference>
<dbReference type="CDD" id="cd03801">
    <property type="entry name" value="GT4_PimA-like"/>
    <property type="match status" value="1"/>
</dbReference>
<evidence type="ECO:0000313" key="3">
    <source>
        <dbReference type="EMBL" id="PJA37705.1"/>
    </source>
</evidence>
<dbReference type="SUPFAM" id="SSF53756">
    <property type="entry name" value="UDP-Glycosyltransferase/glycogen phosphorylase"/>
    <property type="match status" value="1"/>
</dbReference>
<protein>
    <recommendedName>
        <fullName evidence="5">Glycosyltransferase family 4 protein</fullName>
    </recommendedName>
</protein>
<dbReference type="InterPro" id="IPR050194">
    <property type="entry name" value="Glycosyltransferase_grp1"/>
</dbReference>
<comment type="caution">
    <text evidence="3">The sequence shown here is derived from an EMBL/GenBank/DDBJ whole genome shotgun (WGS) entry which is preliminary data.</text>
</comment>
<dbReference type="PANTHER" id="PTHR45947">
    <property type="entry name" value="SULFOQUINOVOSYL TRANSFERASE SQD2"/>
    <property type="match status" value="1"/>
</dbReference>
<name>A0A2M7WXD4_UNCKA</name>
<feature type="domain" description="Glycosyltransferase subfamily 4-like N-terminal" evidence="2">
    <location>
        <begin position="14"/>
        <end position="191"/>
    </location>
</feature>
<dbReference type="EMBL" id="PFXB01000066">
    <property type="protein sequence ID" value="PJA37705.1"/>
    <property type="molecule type" value="Genomic_DNA"/>
</dbReference>
<accession>A0A2M7WXD4</accession>
<proteinExistence type="predicted"/>
<feature type="domain" description="Glycosyl transferase family 1" evidence="1">
    <location>
        <begin position="203"/>
        <end position="361"/>
    </location>
</feature>
<evidence type="ECO:0000259" key="1">
    <source>
        <dbReference type="Pfam" id="PF00534"/>
    </source>
</evidence>
<feature type="non-terminal residue" evidence="3">
    <location>
        <position position="364"/>
    </location>
</feature>
<sequence length="364" mass="40619">MKILVCYPHACYGGGSQYHLYASASELLKSHDVRILLPEPERFQINVPKYDWKIPFRVMGSSSTYWPDAKNYVKLSDDELKMYADALFDSLCETIEHFTPDIIHCHFMLPSGWAAARAHKKYKIPVVITSHGVDVTVPLSDKRYLSGGKEILPEISYITGYSPDHCEWIKEVFGEMASEKVVCIPGGTDTEAYTPDIDTKEAEKMFSIESKKFVLGVGRFQERKGFHILVDAAKNIKSDILLVGGGWEMENLKKQVERLKLTNIRLLGFFGPEKNHLLRQLYCATAIVVIPSITRGETLCFVGLEALSSGTPVVASSIGGLPFLLDNGRIGKLVKPGDANELSDVINGLMSSQMERQRIGKLSR</sequence>
<dbReference type="AlphaFoldDB" id="A0A2M7WXD4"/>
<dbReference type="GO" id="GO:0016757">
    <property type="term" value="F:glycosyltransferase activity"/>
    <property type="evidence" value="ECO:0007669"/>
    <property type="project" value="InterPro"/>
</dbReference>
<dbReference type="Proteomes" id="UP000230538">
    <property type="component" value="Unassembled WGS sequence"/>
</dbReference>
<evidence type="ECO:0008006" key="5">
    <source>
        <dbReference type="Google" id="ProtNLM"/>
    </source>
</evidence>
<dbReference type="Gene3D" id="3.40.50.2000">
    <property type="entry name" value="Glycogen Phosphorylase B"/>
    <property type="match status" value="2"/>
</dbReference>
<dbReference type="InterPro" id="IPR001296">
    <property type="entry name" value="Glyco_trans_1"/>
</dbReference>